<dbReference type="EMBL" id="OU015584">
    <property type="protein sequence ID" value="CAG5085147.1"/>
    <property type="molecule type" value="Genomic_DNA"/>
</dbReference>
<organism evidence="2 3">
    <name type="scientific">Parvicella tangerina</name>
    <dbReference type="NCBI Taxonomy" id="2829795"/>
    <lineage>
        <taxon>Bacteria</taxon>
        <taxon>Pseudomonadati</taxon>
        <taxon>Bacteroidota</taxon>
        <taxon>Flavobacteriia</taxon>
        <taxon>Flavobacteriales</taxon>
        <taxon>Parvicellaceae</taxon>
        <taxon>Parvicella</taxon>
    </lineage>
</organism>
<dbReference type="Pfam" id="PF25459">
    <property type="entry name" value="AIM3_BBC1_C"/>
    <property type="match status" value="1"/>
</dbReference>
<dbReference type="KEGG" id="ptan:CRYO30217_02661"/>
<keyword evidence="3" id="KW-1185">Reference proteome</keyword>
<feature type="domain" description="BBC1/AIM3 cysteine proteinase-fold" evidence="1">
    <location>
        <begin position="32"/>
        <end position="155"/>
    </location>
</feature>
<dbReference type="AlphaFoldDB" id="A0A916JPB1"/>
<evidence type="ECO:0000313" key="2">
    <source>
        <dbReference type="EMBL" id="CAG5085147.1"/>
    </source>
</evidence>
<accession>A0A916JPB1</accession>
<reference evidence="2" key="1">
    <citation type="submission" date="2021-04" db="EMBL/GenBank/DDBJ databases">
        <authorList>
            <person name="Rodrigo-Torres L."/>
            <person name="Arahal R. D."/>
            <person name="Lucena T."/>
        </authorList>
    </citation>
    <scope>NUCLEOTIDE SEQUENCE</scope>
    <source>
        <strain evidence="2">AS29M-1</strain>
    </source>
</reference>
<evidence type="ECO:0000259" key="1">
    <source>
        <dbReference type="Pfam" id="PF25459"/>
    </source>
</evidence>
<gene>
    <name evidence="2" type="ORF">CRYO30217_02661</name>
</gene>
<dbReference type="Proteomes" id="UP000683507">
    <property type="component" value="Chromosome"/>
</dbReference>
<dbReference type="Gene3D" id="3.90.1720.60">
    <property type="match status" value="1"/>
</dbReference>
<dbReference type="InterPro" id="IPR057402">
    <property type="entry name" value="AIM3_BBC1_C"/>
</dbReference>
<sequence length="157" mass="17998">MSSYNYSIMKHTLLIVLSLFVGSISYGQEKANGVVEYAVDHLGKKIDRGECWDLVAFALDDVEAEWQSPFDFGEKINYKTTALQPGDIISFDGVKFESDNGYVTFPMHYAIVYKVTDKDHLTILHQNHNQKKVVQTLDLNLADLKKGKIQFYRVREE</sequence>
<name>A0A916JPB1_9FLAO</name>
<proteinExistence type="predicted"/>
<evidence type="ECO:0000313" key="3">
    <source>
        <dbReference type="Proteomes" id="UP000683507"/>
    </source>
</evidence>
<protein>
    <recommendedName>
        <fullName evidence="1">BBC1/AIM3 cysteine proteinase-fold domain-containing protein</fullName>
    </recommendedName>
</protein>